<reference evidence="2 3" key="1">
    <citation type="submission" date="2020-08" db="EMBL/GenBank/DDBJ databases">
        <title>Genomic Encyclopedia of Type Strains, Phase III (KMG-III): the genomes of soil and plant-associated and newly described type strains.</title>
        <authorList>
            <person name="Whitman W."/>
        </authorList>
    </citation>
    <scope>NUCLEOTIDE SEQUENCE [LARGE SCALE GENOMIC DNA]</scope>
    <source>
        <strain evidence="2 3">CECT 3287</strain>
    </source>
</reference>
<evidence type="ECO:0008006" key="4">
    <source>
        <dbReference type="Google" id="ProtNLM"/>
    </source>
</evidence>
<evidence type="ECO:0000313" key="2">
    <source>
        <dbReference type="EMBL" id="MBB3098939.1"/>
    </source>
</evidence>
<keyword evidence="3" id="KW-1185">Reference proteome</keyword>
<evidence type="ECO:0000313" key="3">
    <source>
        <dbReference type="Proteomes" id="UP000590749"/>
    </source>
</evidence>
<name>A0A7W5ANB3_9ACTN</name>
<feature type="region of interest" description="Disordered" evidence="1">
    <location>
        <begin position="224"/>
        <end position="275"/>
    </location>
</feature>
<protein>
    <recommendedName>
        <fullName evidence="4">RecT family protein</fullName>
    </recommendedName>
</protein>
<sequence length="275" mass="29497">MTDLAVRDNDNLPTSPAVPQLPVYQQPVPSPLMQWAMEAREAAKIAESLSRTSFVPASLRGKPADVTAAILAGQELGLQPMATLRSMDVIQGTPALRAHAQRGLVQSHGHKVWIEKGASKERVVMWGQRREADGTYGEPQQSVWDIDRAKELGLTGKEQWKKQPQTMLTARATGEICRLVASDVLHAMPYNSEELSDGAGDLMPVRAAARVNAQEVLANAAAAREQAKPISGPPAVQQPQVEAGGESDQRSGTGWDDDDSAWDDVNVAQPAGGAQ</sequence>
<dbReference type="EMBL" id="JACHXF010000017">
    <property type="protein sequence ID" value="MBB3098939.1"/>
    <property type="molecule type" value="Genomic_DNA"/>
</dbReference>
<dbReference type="AlphaFoldDB" id="A0A7W5ANB3"/>
<comment type="caution">
    <text evidence="2">The sequence shown here is derived from an EMBL/GenBank/DDBJ whole genome shotgun (WGS) entry which is preliminary data.</text>
</comment>
<dbReference type="RefSeq" id="WP_183225028.1">
    <property type="nucleotide sequence ID" value="NZ_BMPW01000020.1"/>
</dbReference>
<dbReference type="Proteomes" id="UP000590749">
    <property type="component" value="Unassembled WGS sequence"/>
</dbReference>
<accession>A0A7W5ANB3</accession>
<proteinExistence type="predicted"/>
<evidence type="ECO:0000256" key="1">
    <source>
        <dbReference type="SAM" id="MobiDB-lite"/>
    </source>
</evidence>
<gene>
    <name evidence="2" type="ORF">FHR83_006645</name>
</gene>
<organism evidence="2 3">
    <name type="scientific">Actinoplanes campanulatus</name>
    <dbReference type="NCBI Taxonomy" id="113559"/>
    <lineage>
        <taxon>Bacteria</taxon>
        <taxon>Bacillati</taxon>
        <taxon>Actinomycetota</taxon>
        <taxon>Actinomycetes</taxon>
        <taxon>Micromonosporales</taxon>
        <taxon>Micromonosporaceae</taxon>
        <taxon>Actinoplanes</taxon>
    </lineage>
</organism>